<dbReference type="PANTHER" id="PTHR30429:SF1">
    <property type="entry name" value="D-METHIONINE-BINDING LIPOPROTEIN METQ-RELATED"/>
    <property type="match status" value="1"/>
</dbReference>
<evidence type="ECO:0000256" key="6">
    <source>
        <dbReference type="ARBA" id="ARBA00023288"/>
    </source>
</evidence>
<evidence type="ECO:0000313" key="8">
    <source>
        <dbReference type="Proteomes" id="UP000199048"/>
    </source>
</evidence>
<keyword evidence="8" id="KW-1185">Reference proteome</keyword>
<evidence type="ECO:0000256" key="1">
    <source>
        <dbReference type="ARBA" id="ARBA00004635"/>
    </source>
</evidence>
<dbReference type="PANTHER" id="PTHR30429">
    <property type="entry name" value="D-METHIONINE-BINDING LIPOPROTEIN METQ"/>
    <property type="match status" value="1"/>
</dbReference>
<dbReference type="RefSeq" id="WP_092044378.1">
    <property type="nucleotide sequence ID" value="NZ_FOTK01000029.1"/>
</dbReference>
<dbReference type="STRING" id="582667.SAMN05192568_102955"/>
<dbReference type="EMBL" id="FOTK01000029">
    <property type="protein sequence ID" value="SFM38063.1"/>
    <property type="molecule type" value="Genomic_DNA"/>
</dbReference>
<evidence type="ECO:0000313" key="7">
    <source>
        <dbReference type="EMBL" id="SFM38063.1"/>
    </source>
</evidence>
<evidence type="ECO:0000256" key="2">
    <source>
        <dbReference type="ARBA" id="ARBA00008973"/>
    </source>
</evidence>
<comment type="subcellular location">
    <subcellularLocation>
        <location evidence="1">Membrane</location>
        <topology evidence="1">Lipid-anchor</topology>
    </subcellularLocation>
</comment>
<evidence type="ECO:0000256" key="5">
    <source>
        <dbReference type="ARBA" id="ARBA00023139"/>
    </source>
</evidence>
<name>A0A1I4QEN3_9HYPH</name>
<dbReference type="Pfam" id="PF03180">
    <property type="entry name" value="Lipoprotein_9"/>
    <property type="match status" value="1"/>
</dbReference>
<comment type="similarity">
    <text evidence="2">Belongs to the NlpA lipoprotein family.</text>
</comment>
<evidence type="ECO:0000256" key="4">
    <source>
        <dbReference type="ARBA" id="ARBA00023136"/>
    </source>
</evidence>
<dbReference type="Proteomes" id="UP000199048">
    <property type="component" value="Unassembled WGS sequence"/>
</dbReference>
<keyword evidence="4" id="KW-0472">Membrane</keyword>
<keyword evidence="5" id="KW-0564">Palmitate</keyword>
<evidence type="ECO:0000256" key="3">
    <source>
        <dbReference type="ARBA" id="ARBA00022729"/>
    </source>
</evidence>
<dbReference type="AlphaFoldDB" id="A0A1I4QEN3"/>
<reference evidence="8" key="1">
    <citation type="submission" date="2016-10" db="EMBL/GenBank/DDBJ databases">
        <authorList>
            <person name="Varghese N."/>
            <person name="Submissions S."/>
        </authorList>
    </citation>
    <scope>NUCLEOTIDE SEQUENCE [LARGE SCALE GENOMIC DNA]</scope>
    <source>
        <strain evidence="8">BL36</strain>
    </source>
</reference>
<proteinExistence type="inferred from homology"/>
<keyword evidence="3" id="KW-0732">Signal</keyword>
<keyword evidence="6" id="KW-0449">Lipoprotein</keyword>
<organism evidence="7 8">
    <name type="scientific">Methylobacterium pseudosasicola</name>
    <dbReference type="NCBI Taxonomy" id="582667"/>
    <lineage>
        <taxon>Bacteria</taxon>
        <taxon>Pseudomonadati</taxon>
        <taxon>Pseudomonadota</taxon>
        <taxon>Alphaproteobacteria</taxon>
        <taxon>Hyphomicrobiales</taxon>
        <taxon>Methylobacteriaceae</taxon>
        <taxon>Methylobacterium</taxon>
    </lineage>
</organism>
<dbReference type="Gene3D" id="3.40.190.10">
    <property type="entry name" value="Periplasmic binding protein-like II"/>
    <property type="match status" value="2"/>
</dbReference>
<sequence>MDSRSNFHRPVAVPRLVRRPRRGLRLVAAALLLAFGAAPALARVKIGVTPGSLADSVQVAAAEARAQGLVVEVVEFTDWTTPNLALANGDLDVNYFQHQAFLDNAVKETGFPLKSVALGILPNIGLYSEKHASLAALPDGAEVAVANDPVNQGRGLALLETAGLIKLKAGIGARATLDDIVANPKKLTFVEIEGPQLVRALSDVDLAQGYPAHYVNAGRADIAGKALIYSGIGDLYYAIRFVTRADRADDPELAKFVALYQTLPAVRARIDASFAHNPSLYSLPWLPQAAPLQSSAR</sequence>
<dbReference type="GO" id="GO:0016020">
    <property type="term" value="C:membrane"/>
    <property type="evidence" value="ECO:0007669"/>
    <property type="project" value="UniProtKB-SubCell"/>
</dbReference>
<dbReference type="InterPro" id="IPR004872">
    <property type="entry name" value="Lipoprotein_NlpA"/>
</dbReference>
<protein>
    <submittedName>
        <fullName evidence="7">D-methionine transport system substrate-binding protein</fullName>
    </submittedName>
</protein>
<accession>A0A1I4QEN3</accession>
<dbReference type="SUPFAM" id="SSF53850">
    <property type="entry name" value="Periplasmic binding protein-like II"/>
    <property type="match status" value="1"/>
</dbReference>
<dbReference type="OrthoDB" id="9812878at2"/>
<gene>
    <name evidence="7" type="ORF">SAMN05192568_102955</name>
</gene>